<dbReference type="PANTHER" id="PTHR21016">
    <property type="entry name" value="BETA-AMYLOID BINDING PROTEIN-RELATED"/>
    <property type="match status" value="1"/>
</dbReference>
<protein>
    <submittedName>
        <fullName evidence="10">TM2 domain-containing protein 3</fullName>
    </submittedName>
</protein>
<gene>
    <name evidence="10" type="ORF">MS3_08144</name>
</gene>
<evidence type="ECO:0000259" key="9">
    <source>
        <dbReference type="Pfam" id="PF05154"/>
    </source>
</evidence>
<keyword evidence="6 8" id="KW-0472">Membrane</keyword>
<evidence type="ECO:0000256" key="5">
    <source>
        <dbReference type="ARBA" id="ARBA00022989"/>
    </source>
</evidence>
<dbReference type="InterPro" id="IPR050932">
    <property type="entry name" value="TM2D1-3-like"/>
</dbReference>
<dbReference type="EMBL" id="KL251267">
    <property type="protein sequence ID" value="KGB39694.1"/>
    <property type="molecule type" value="Genomic_DNA"/>
</dbReference>
<comment type="subcellular location">
    <subcellularLocation>
        <location evidence="1">Membrane</location>
        <topology evidence="1">Multi-pass membrane protein</topology>
    </subcellularLocation>
</comment>
<dbReference type="GO" id="GO:0016020">
    <property type="term" value="C:membrane"/>
    <property type="evidence" value="ECO:0007669"/>
    <property type="project" value="UniProtKB-SubCell"/>
</dbReference>
<accession>A0A095A2G2</accession>
<evidence type="ECO:0000256" key="7">
    <source>
        <dbReference type="ARBA" id="ARBA00023180"/>
    </source>
</evidence>
<dbReference type="Pfam" id="PF05154">
    <property type="entry name" value="TM2"/>
    <property type="match status" value="1"/>
</dbReference>
<evidence type="ECO:0000256" key="2">
    <source>
        <dbReference type="ARBA" id="ARBA00008284"/>
    </source>
</evidence>
<keyword evidence="7" id="KW-0325">Glycoprotein</keyword>
<name>A0A095A2G2_SCHHA</name>
<comment type="similarity">
    <text evidence="2">Belongs to the TM2 family.</text>
</comment>
<evidence type="ECO:0000256" key="6">
    <source>
        <dbReference type="ARBA" id="ARBA00023136"/>
    </source>
</evidence>
<proteinExistence type="inferred from homology"/>
<dbReference type="STRING" id="6185.A0A095A2G2"/>
<reference evidence="10" key="1">
    <citation type="journal article" date="2012" name="Nat. Genet.">
        <title>Whole-genome sequence of Schistosoma haematobium.</title>
        <authorList>
            <person name="Young N.D."/>
            <person name="Jex A.R."/>
            <person name="Li B."/>
            <person name="Liu S."/>
            <person name="Yang L."/>
            <person name="Xiong Z."/>
            <person name="Li Y."/>
            <person name="Cantacessi C."/>
            <person name="Hall R.S."/>
            <person name="Xu X."/>
            <person name="Chen F."/>
            <person name="Wu X."/>
            <person name="Zerlotini A."/>
            <person name="Oliveira G."/>
            <person name="Hofmann A."/>
            <person name="Zhang G."/>
            <person name="Fang X."/>
            <person name="Kang Y."/>
            <person name="Campbell B.E."/>
            <person name="Loukas A."/>
            <person name="Ranganathan S."/>
            <person name="Rollinson D."/>
            <person name="Rinaldi G."/>
            <person name="Brindley P.J."/>
            <person name="Yang H."/>
            <person name="Wang J."/>
            <person name="Wang J."/>
            <person name="Gasser R.B."/>
        </authorList>
    </citation>
    <scope>NUCLEOTIDE SEQUENCE [LARGE SCALE GENOMIC DNA]</scope>
</reference>
<evidence type="ECO:0000256" key="4">
    <source>
        <dbReference type="ARBA" id="ARBA00022729"/>
    </source>
</evidence>
<sequence length="295" mass="33344">MLFMHLLFDALKLTVILQRSRLFTTKIPSRIIISLGCFFLVHYIFGHSLSDVVQNVYVNASHPSVSLFPASNLSSPKNEPSTNQTTQAKWQHLCPYMKYKCSELPGYCLMCNFNTSCVYGAVVNVTCFPRPGVYCKDSSGIAQENQTSQTNSSDFSYPMNDQTNYLIQKPIVCRFCHQLGDTEIVCIGRTNCRQPNVPRSFYETKCEPFPHILCLGRRVFRRMVPCDWSSGKSYVLTVILSLFFGGLGVDRFYLGMWIEGLGKLFSFGGLGLWSIVDFILIVSGYVKPPGDAVYW</sequence>
<dbReference type="AlphaFoldDB" id="A0A095A2G2"/>
<keyword evidence="3 8" id="KW-0812">Transmembrane</keyword>
<evidence type="ECO:0000256" key="8">
    <source>
        <dbReference type="SAM" id="Phobius"/>
    </source>
</evidence>
<feature type="domain" description="TM2" evidence="9">
    <location>
        <begin position="231"/>
        <end position="279"/>
    </location>
</feature>
<dbReference type="InterPro" id="IPR007829">
    <property type="entry name" value="TM2"/>
</dbReference>
<dbReference type="PANTHER" id="PTHR21016:SF7">
    <property type="entry name" value="TM2 DOMAIN-CONTAINING PROTEIN 3"/>
    <property type="match status" value="1"/>
</dbReference>
<feature type="transmembrane region" description="Helical" evidence="8">
    <location>
        <begin position="27"/>
        <end position="45"/>
    </location>
</feature>
<evidence type="ECO:0000256" key="1">
    <source>
        <dbReference type="ARBA" id="ARBA00004141"/>
    </source>
</evidence>
<keyword evidence="4" id="KW-0732">Signal</keyword>
<evidence type="ECO:0000313" key="10">
    <source>
        <dbReference type="EMBL" id="KGB39694.1"/>
    </source>
</evidence>
<feature type="transmembrane region" description="Helical" evidence="8">
    <location>
        <begin position="234"/>
        <end position="253"/>
    </location>
</feature>
<feature type="transmembrane region" description="Helical" evidence="8">
    <location>
        <begin position="265"/>
        <end position="286"/>
    </location>
</feature>
<keyword evidence="5 8" id="KW-1133">Transmembrane helix</keyword>
<organism evidence="10">
    <name type="scientific">Schistosoma haematobium</name>
    <name type="common">Blood fluke</name>
    <dbReference type="NCBI Taxonomy" id="6185"/>
    <lineage>
        <taxon>Eukaryota</taxon>
        <taxon>Metazoa</taxon>
        <taxon>Spiralia</taxon>
        <taxon>Lophotrochozoa</taxon>
        <taxon>Platyhelminthes</taxon>
        <taxon>Trematoda</taxon>
        <taxon>Digenea</taxon>
        <taxon>Strigeidida</taxon>
        <taxon>Schistosomatoidea</taxon>
        <taxon>Schistosomatidae</taxon>
        <taxon>Schistosoma</taxon>
    </lineage>
</organism>
<evidence type="ECO:0000256" key="3">
    <source>
        <dbReference type="ARBA" id="ARBA00022692"/>
    </source>
</evidence>